<dbReference type="EMBL" id="UYSU01040380">
    <property type="protein sequence ID" value="VDM02248.1"/>
    <property type="molecule type" value="Genomic_DNA"/>
</dbReference>
<dbReference type="Proteomes" id="UP000275846">
    <property type="component" value="Unassembled WGS sequence"/>
</dbReference>
<keyword evidence="3" id="KW-1185">Reference proteome</keyword>
<evidence type="ECO:0000313" key="4">
    <source>
        <dbReference type="WBParaSite" id="SSLN_0001646501-mRNA-1"/>
    </source>
</evidence>
<name>A0A183THB4_SCHSO</name>
<dbReference type="OrthoDB" id="6317163at2759"/>
<dbReference type="WBParaSite" id="SSLN_0001646501-mRNA-1">
    <property type="protein sequence ID" value="SSLN_0001646501-mRNA-1"/>
    <property type="gene ID" value="SSLN_0001646501"/>
</dbReference>
<sequence length="309" mass="34517">MTGGLNQMRVSGVVWVSAPGLGVESPLDSPEHQTEYVHHRRLVDTPLRSGDLDRLLEPSKEAESLPYQLPPQNTEAEMAGQNPDTEVIQQTGILSIHAMLRQDQLRWSGHLVRMDDDRLPKRLFYGDVTTSARRQEGQKRRYKDTEKISEDRPLWRRSVKTGSAIYEAKRIAAAKAEIAARKSLAPRTNTVDDQALPKCPRSQRIFHARIGLVGYLRMQCTNNLTIPTSTPIFANPPSDSPTHIHGINSITLTIIETTSRYSSPGTPYTATTTAFVAAAVTPKLSSIRPHIQLKHQPGQSLTNPSYRDW</sequence>
<reference evidence="2 3" key="2">
    <citation type="submission" date="2018-11" db="EMBL/GenBank/DDBJ databases">
        <authorList>
            <consortium name="Pathogen Informatics"/>
        </authorList>
    </citation>
    <scope>NUCLEOTIDE SEQUENCE [LARGE SCALE GENOMIC DNA]</scope>
    <source>
        <strain evidence="2 3">NST_G2</strain>
    </source>
</reference>
<accession>A0A183THB4</accession>
<proteinExistence type="predicted"/>
<reference evidence="4" key="1">
    <citation type="submission" date="2016-06" db="UniProtKB">
        <authorList>
            <consortium name="WormBaseParasite"/>
        </authorList>
    </citation>
    <scope>IDENTIFICATION</scope>
</reference>
<dbReference type="AlphaFoldDB" id="A0A183THB4"/>
<feature type="compositionally biased region" description="Polar residues" evidence="1">
    <location>
        <begin position="297"/>
        <end position="309"/>
    </location>
</feature>
<organism evidence="4">
    <name type="scientific">Schistocephalus solidus</name>
    <name type="common">Tapeworm</name>
    <dbReference type="NCBI Taxonomy" id="70667"/>
    <lineage>
        <taxon>Eukaryota</taxon>
        <taxon>Metazoa</taxon>
        <taxon>Spiralia</taxon>
        <taxon>Lophotrochozoa</taxon>
        <taxon>Platyhelminthes</taxon>
        <taxon>Cestoda</taxon>
        <taxon>Eucestoda</taxon>
        <taxon>Diphyllobothriidea</taxon>
        <taxon>Diphyllobothriidae</taxon>
        <taxon>Schistocephalus</taxon>
    </lineage>
</organism>
<protein>
    <submittedName>
        <fullName evidence="2 4">Uncharacterized protein</fullName>
    </submittedName>
</protein>
<evidence type="ECO:0000313" key="3">
    <source>
        <dbReference type="Proteomes" id="UP000275846"/>
    </source>
</evidence>
<gene>
    <name evidence="2" type="ORF">SSLN_LOCUS15862</name>
</gene>
<feature type="region of interest" description="Disordered" evidence="1">
    <location>
        <begin position="289"/>
        <end position="309"/>
    </location>
</feature>
<evidence type="ECO:0000256" key="1">
    <source>
        <dbReference type="SAM" id="MobiDB-lite"/>
    </source>
</evidence>
<evidence type="ECO:0000313" key="2">
    <source>
        <dbReference type="EMBL" id="VDM02248.1"/>
    </source>
</evidence>